<dbReference type="EMBL" id="FLUV01000791">
    <property type="protein sequence ID" value="SBW21056.1"/>
    <property type="molecule type" value="Genomic_DNA"/>
</dbReference>
<keyword evidence="3" id="KW-1185">Reference proteome</keyword>
<dbReference type="Proteomes" id="UP000199013">
    <property type="component" value="Unassembled WGS sequence"/>
</dbReference>
<accession>A0A1C3NWK9</accession>
<dbReference type="InterPro" id="IPR041657">
    <property type="entry name" value="HTH_17"/>
</dbReference>
<evidence type="ECO:0000313" key="2">
    <source>
        <dbReference type="EMBL" id="SBW21056.1"/>
    </source>
</evidence>
<dbReference type="Pfam" id="PF12728">
    <property type="entry name" value="HTH_17"/>
    <property type="match status" value="1"/>
</dbReference>
<dbReference type="AlphaFoldDB" id="A0A1C3NWK9"/>
<dbReference type="InterPro" id="IPR010093">
    <property type="entry name" value="SinI_DNA-bd"/>
</dbReference>
<evidence type="ECO:0000259" key="1">
    <source>
        <dbReference type="Pfam" id="PF12728"/>
    </source>
</evidence>
<evidence type="ECO:0000313" key="3">
    <source>
        <dbReference type="Proteomes" id="UP000199013"/>
    </source>
</evidence>
<protein>
    <recommendedName>
        <fullName evidence="1">Helix-turn-helix domain-containing protein</fullName>
    </recommendedName>
</protein>
<organism evidence="2 3">
    <name type="scientific">Candidatus Protofrankia californiensis</name>
    <dbReference type="NCBI Taxonomy" id="1839754"/>
    <lineage>
        <taxon>Bacteria</taxon>
        <taxon>Bacillati</taxon>
        <taxon>Actinomycetota</taxon>
        <taxon>Actinomycetes</taxon>
        <taxon>Frankiales</taxon>
        <taxon>Frankiaceae</taxon>
        <taxon>Protofrankia</taxon>
    </lineage>
</organism>
<dbReference type="NCBIfam" id="TIGR01764">
    <property type="entry name" value="excise"/>
    <property type="match status" value="1"/>
</dbReference>
<reference evidence="3" key="1">
    <citation type="submission" date="2016-02" db="EMBL/GenBank/DDBJ databases">
        <authorList>
            <person name="Wibberg D."/>
        </authorList>
    </citation>
    <scope>NUCLEOTIDE SEQUENCE [LARGE SCALE GENOMIC DNA]</scope>
</reference>
<feature type="domain" description="Helix-turn-helix" evidence="1">
    <location>
        <begin position="19"/>
        <end position="59"/>
    </location>
</feature>
<dbReference type="GO" id="GO:0003677">
    <property type="term" value="F:DNA binding"/>
    <property type="evidence" value="ECO:0007669"/>
    <property type="project" value="InterPro"/>
</dbReference>
<name>A0A1C3NWK9_9ACTN</name>
<sequence>MQIKVSVPSPEDASAPHPLMTVREAAKALRVSEMTVRRAIHDRSMPAVVVGRAYRVPRTFVTGLLDAADGGQTTVAAELAPTSAGHSA</sequence>
<gene>
    <name evidence="2" type="ORF">FDG2_1878</name>
</gene>
<proteinExistence type="predicted"/>